<dbReference type="KEGG" id="ttz:FHG85_05115"/>
<feature type="site" description="Deprotonates C-terminal active site Cys" evidence="8">
    <location>
        <position position="33"/>
    </location>
</feature>
<proteinExistence type="inferred from homology"/>
<dbReference type="PRINTS" id="PR00421">
    <property type="entry name" value="THIOREDOXIN"/>
</dbReference>
<dbReference type="InterPro" id="IPR005746">
    <property type="entry name" value="Thioredoxin"/>
</dbReference>
<dbReference type="PANTHER" id="PTHR45663">
    <property type="entry name" value="GEO12009P1"/>
    <property type="match status" value="1"/>
</dbReference>
<keyword evidence="4 9" id="KW-1015">Disulfide bond</keyword>
<keyword evidence="2" id="KW-0813">Transport</keyword>
<dbReference type="NCBIfam" id="TIGR01068">
    <property type="entry name" value="thioredoxin"/>
    <property type="match status" value="1"/>
</dbReference>
<feature type="active site" description="Nucleophile" evidence="8">
    <location>
        <position position="39"/>
    </location>
</feature>
<keyword evidence="12" id="KW-1185">Reference proteome</keyword>
<evidence type="ECO:0000313" key="12">
    <source>
        <dbReference type="Proteomes" id="UP000500961"/>
    </source>
</evidence>
<dbReference type="PROSITE" id="PS00194">
    <property type="entry name" value="THIOREDOXIN_1"/>
    <property type="match status" value="1"/>
</dbReference>
<keyword evidence="5 9" id="KW-0676">Redox-active center</keyword>
<evidence type="ECO:0000313" key="11">
    <source>
        <dbReference type="EMBL" id="QKG81219.1"/>
    </source>
</evidence>
<dbReference type="GO" id="GO:0005737">
    <property type="term" value="C:cytoplasm"/>
    <property type="evidence" value="ECO:0007669"/>
    <property type="project" value="TreeGrafter"/>
</dbReference>
<dbReference type="AlphaFoldDB" id="A0A7D4BLU1"/>
<evidence type="ECO:0000256" key="8">
    <source>
        <dbReference type="PIRSR" id="PIRSR000077-1"/>
    </source>
</evidence>
<feature type="active site" description="Nucleophile" evidence="8">
    <location>
        <position position="42"/>
    </location>
</feature>
<evidence type="ECO:0000256" key="3">
    <source>
        <dbReference type="ARBA" id="ARBA00022982"/>
    </source>
</evidence>
<dbReference type="InterPro" id="IPR017937">
    <property type="entry name" value="Thioredoxin_CS"/>
</dbReference>
<name>A0A7D4BLU1_9BACT</name>
<evidence type="ECO:0000256" key="1">
    <source>
        <dbReference type="ARBA" id="ARBA00008987"/>
    </source>
</evidence>
<feature type="disulfide bond" description="Redox-active" evidence="9">
    <location>
        <begin position="39"/>
        <end position="42"/>
    </location>
</feature>
<feature type="site" description="Contributes to redox potential value" evidence="8">
    <location>
        <position position="40"/>
    </location>
</feature>
<dbReference type="PIRSF" id="PIRSF000077">
    <property type="entry name" value="Thioredoxin"/>
    <property type="match status" value="1"/>
</dbReference>
<comment type="similarity">
    <text evidence="1 7">Belongs to the thioredoxin family.</text>
</comment>
<organism evidence="11 12">
    <name type="scientific">Tenuifilum thalassicum</name>
    <dbReference type="NCBI Taxonomy" id="2590900"/>
    <lineage>
        <taxon>Bacteria</taxon>
        <taxon>Pseudomonadati</taxon>
        <taxon>Bacteroidota</taxon>
        <taxon>Bacteroidia</taxon>
        <taxon>Bacteroidales</taxon>
        <taxon>Tenuifilaceae</taxon>
        <taxon>Tenuifilum</taxon>
    </lineage>
</organism>
<keyword evidence="3" id="KW-0249">Electron transport</keyword>
<dbReference type="GO" id="GO:0015035">
    <property type="term" value="F:protein-disulfide reductase activity"/>
    <property type="evidence" value="ECO:0007669"/>
    <property type="project" value="UniProtKB-UniRule"/>
</dbReference>
<dbReference type="PROSITE" id="PS51352">
    <property type="entry name" value="THIOREDOXIN_2"/>
    <property type="match status" value="1"/>
</dbReference>
<feature type="domain" description="Thioredoxin" evidence="10">
    <location>
        <begin position="1"/>
        <end position="113"/>
    </location>
</feature>
<dbReference type="InterPro" id="IPR013766">
    <property type="entry name" value="Thioredoxin_domain"/>
</dbReference>
<feature type="site" description="Contributes to redox potential value" evidence="8">
    <location>
        <position position="41"/>
    </location>
</feature>
<evidence type="ECO:0000256" key="9">
    <source>
        <dbReference type="PIRSR" id="PIRSR000077-4"/>
    </source>
</evidence>
<sequence>MKNVENIPTSQNIIHLTDKNFANITRNGVTIVDFWAEWCTPCKMLVPVMNEIADELKGQVKVGKLNVETSRQVAARYNIRNIPTVIIFKNGKEVKRLVGVKPKNTYLKELKSI</sequence>
<evidence type="ECO:0000259" key="10">
    <source>
        <dbReference type="PROSITE" id="PS51352"/>
    </source>
</evidence>
<evidence type="ECO:0000256" key="2">
    <source>
        <dbReference type="ARBA" id="ARBA00022448"/>
    </source>
</evidence>
<gene>
    <name evidence="11" type="primary">trxA</name>
    <name evidence="11" type="ORF">FHG85_05115</name>
</gene>
<dbReference type="InterPro" id="IPR036249">
    <property type="entry name" value="Thioredoxin-like_sf"/>
</dbReference>
<evidence type="ECO:0000256" key="7">
    <source>
        <dbReference type="PIRNR" id="PIRNR000077"/>
    </source>
</evidence>
<dbReference type="Proteomes" id="UP000500961">
    <property type="component" value="Chromosome"/>
</dbReference>
<protein>
    <recommendedName>
        <fullName evidence="6 7">Thioredoxin</fullName>
    </recommendedName>
</protein>
<accession>A0A7D4BLU1</accession>
<dbReference type="FunFam" id="3.40.30.10:FF:000001">
    <property type="entry name" value="Thioredoxin"/>
    <property type="match status" value="1"/>
</dbReference>
<evidence type="ECO:0000256" key="5">
    <source>
        <dbReference type="ARBA" id="ARBA00023284"/>
    </source>
</evidence>
<dbReference type="CDD" id="cd02947">
    <property type="entry name" value="TRX_family"/>
    <property type="match status" value="1"/>
</dbReference>
<dbReference type="SUPFAM" id="SSF52833">
    <property type="entry name" value="Thioredoxin-like"/>
    <property type="match status" value="1"/>
</dbReference>
<dbReference type="Pfam" id="PF00085">
    <property type="entry name" value="Thioredoxin"/>
    <property type="match status" value="1"/>
</dbReference>
<dbReference type="PANTHER" id="PTHR45663:SF11">
    <property type="entry name" value="GEO12009P1"/>
    <property type="match status" value="1"/>
</dbReference>
<reference evidence="11 12" key="1">
    <citation type="submission" date="2019-07" db="EMBL/GenBank/DDBJ databases">
        <title>Thalassofilum flectens gen. nov., sp. nov., a novel moderate thermophilic anaerobe from a shallow sea hot spring in Kunashir Island (Russia), representing a new family in the order Bacteroidales, and proposal of Thalassofilacea fam. nov.</title>
        <authorList>
            <person name="Kochetkova T.V."/>
            <person name="Podosokorskaya O.A."/>
            <person name="Novikov A."/>
            <person name="Elcheninov A.G."/>
            <person name="Toshchakov S.V."/>
            <person name="Kublanov I.V."/>
        </authorList>
    </citation>
    <scope>NUCLEOTIDE SEQUENCE [LARGE SCALE GENOMIC DNA]</scope>
    <source>
        <strain evidence="11 12">38-H</strain>
    </source>
</reference>
<evidence type="ECO:0000256" key="6">
    <source>
        <dbReference type="NCBIfam" id="TIGR01068"/>
    </source>
</evidence>
<dbReference type="EMBL" id="CP041345">
    <property type="protein sequence ID" value="QKG81219.1"/>
    <property type="molecule type" value="Genomic_DNA"/>
</dbReference>
<evidence type="ECO:0000256" key="4">
    <source>
        <dbReference type="ARBA" id="ARBA00023157"/>
    </source>
</evidence>
<dbReference type="Gene3D" id="3.40.30.10">
    <property type="entry name" value="Glutaredoxin"/>
    <property type="match status" value="1"/>
</dbReference>